<gene>
    <name evidence="2" type="ORF">SAMN05428642_1232</name>
</gene>
<organism evidence="2 3">
    <name type="scientific">Flaviramulus basaltis</name>
    <dbReference type="NCBI Taxonomy" id="369401"/>
    <lineage>
        <taxon>Bacteria</taxon>
        <taxon>Pseudomonadati</taxon>
        <taxon>Bacteroidota</taxon>
        <taxon>Flavobacteriia</taxon>
        <taxon>Flavobacteriales</taxon>
        <taxon>Flavobacteriaceae</taxon>
        <taxon>Flaviramulus</taxon>
    </lineage>
</organism>
<evidence type="ECO:0000256" key="1">
    <source>
        <dbReference type="SAM" id="Phobius"/>
    </source>
</evidence>
<dbReference type="OrthoDB" id="1430646at2"/>
<dbReference type="Proteomes" id="UP000182544">
    <property type="component" value="Unassembled WGS sequence"/>
</dbReference>
<feature type="transmembrane region" description="Helical" evidence="1">
    <location>
        <begin position="6"/>
        <end position="27"/>
    </location>
</feature>
<sequence>MENPIYLILIAIIIVLTIWFLIVKYFLYPLFFKPKIKTSEIVNFLNEKQCSFVEYKNLNKKERERNIFKHPKGLTFDSFVSGKSEYKIIGFSQNENKHKIYWSELQSWFPPFGKRVLNFIEEKDSEFLTELQKEYNQEIIIVTDKCPACKSGILKNETECKNCGLNLVA</sequence>
<keyword evidence="1" id="KW-1133">Transmembrane helix</keyword>
<reference evidence="2 3" key="1">
    <citation type="submission" date="2016-10" db="EMBL/GenBank/DDBJ databases">
        <authorList>
            <person name="de Groot N.N."/>
        </authorList>
    </citation>
    <scope>NUCLEOTIDE SEQUENCE [LARGE SCALE GENOMIC DNA]</scope>
    <source>
        <strain evidence="2 3">DSM 18180</strain>
    </source>
</reference>
<evidence type="ECO:0000313" key="2">
    <source>
        <dbReference type="EMBL" id="SFZ95282.1"/>
    </source>
</evidence>
<keyword evidence="1" id="KW-0812">Transmembrane</keyword>
<accession>A0A1K2ISP6</accession>
<keyword evidence="1" id="KW-0472">Membrane</keyword>
<evidence type="ECO:0000313" key="3">
    <source>
        <dbReference type="Proteomes" id="UP000182544"/>
    </source>
</evidence>
<dbReference type="RefSeq" id="WP_072403813.1">
    <property type="nucleotide sequence ID" value="NZ_FPKV01000023.1"/>
</dbReference>
<proteinExistence type="predicted"/>
<name>A0A1K2ISP6_9FLAO</name>
<keyword evidence="3" id="KW-1185">Reference proteome</keyword>
<protein>
    <submittedName>
        <fullName evidence="2">Uncharacterized protein</fullName>
    </submittedName>
</protein>
<dbReference type="AlphaFoldDB" id="A0A1K2ISP6"/>
<dbReference type="EMBL" id="FPKV01000023">
    <property type="protein sequence ID" value="SFZ95282.1"/>
    <property type="molecule type" value="Genomic_DNA"/>
</dbReference>